<keyword evidence="2 5" id="KW-0413">Isomerase</keyword>
<sequence length="149" mass="15588">MPGGAIAVASDHAGFDLKEILKRDLQEAGHDVLDLGTDSTQSVDYPDFGMAMADAVASGQAVKGVLVCGTGIGISMAANRNPKVRAALVHDVTSARLSRQHNDANVVAFGQRLIGTETAREALKVFLDTKFEGGRHAGRVAKLSKGCTK</sequence>
<comment type="similarity">
    <text evidence="1">Belongs to the LacAB/RpiB family.</text>
</comment>
<protein>
    <submittedName>
        <fullName evidence="5">Ribose 5-phosphate isomerase B</fullName>
    </submittedName>
</protein>
<evidence type="ECO:0000256" key="2">
    <source>
        <dbReference type="ARBA" id="ARBA00023235"/>
    </source>
</evidence>
<feature type="active site" description="Proton acceptor" evidence="3">
    <location>
        <position position="68"/>
    </location>
</feature>
<dbReference type="InterPro" id="IPR004785">
    <property type="entry name" value="RpiB"/>
</dbReference>
<dbReference type="RefSeq" id="WP_147151672.1">
    <property type="nucleotide sequence ID" value="NZ_BKAJ01000077.1"/>
</dbReference>
<dbReference type="Gene3D" id="3.40.1400.10">
    <property type="entry name" value="Sugar-phosphate isomerase, RpiB/LacA/LacB"/>
    <property type="match status" value="1"/>
</dbReference>
<dbReference type="Proteomes" id="UP000321058">
    <property type="component" value="Unassembled WGS sequence"/>
</dbReference>
<dbReference type="Pfam" id="PF02502">
    <property type="entry name" value="LacAB_rpiB"/>
    <property type="match status" value="1"/>
</dbReference>
<dbReference type="SUPFAM" id="SSF89623">
    <property type="entry name" value="Ribose/Galactose isomerase RpiB/AlsB"/>
    <property type="match status" value="1"/>
</dbReference>
<feature type="binding site" evidence="4">
    <location>
        <position position="139"/>
    </location>
    <ligand>
        <name>D-ribulose 5-phosphate</name>
        <dbReference type="ChEBI" id="CHEBI:58121"/>
    </ligand>
</feature>
<feature type="binding site" evidence="4">
    <location>
        <position position="135"/>
    </location>
    <ligand>
        <name>D-ribulose 5-phosphate</name>
        <dbReference type="ChEBI" id="CHEBI:58121"/>
    </ligand>
</feature>
<dbReference type="PIRSF" id="PIRSF005384">
    <property type="entry name" value="RpiB_LacA_B"/>
    <property type="match status" value="1"/>
</dbReference>
<keyword evidence="6" id="KW-1185">Reference proteome</keyword>
<comment type="caution">
    <text evidence="5">The sequence shown here is derived from an EMBL/GenBank/DDBJ whole genome shotgun (WGS) entry which is preliminary data.</text>
</comment>
<proteinExistence type="inferred from homology"/>
<name>A0A512NEC4_9HYPH</name>
<dbReference type="GO" id="GO:0005975">
    <property type="term" value="P:carbohydrate metabolic process"/>
    <property type="evidence" value="ECO:0007669"/>
    <property type="project" value="InterPro"/>
</dbReference>
<accession>A0A512NEC4</accession>
<feature type="binding site" evidence="4">
    <location>
        <position position="102"/>
    </location>
    <ligand>
        <name>D-ribulose 5-phosphate</name>
        <dbReference type="ChEBI" id="CHEBI:58121"/>
    </ligand>
</feature>
<evidence type="ECO:0000313" key="5">
    <source>
        <dbReference type="EMBL" id="GEP57299.1"/>
    </source>
</evidence>
<dbReference type="NCBIfam" id="TIGR00689">
    <property type="entry name" value="rpiB_lacA_lacB"/>
    <property type="match status" value="1"/>
</dbReference>
<dbReference type="NCBIfam" id="NF004051">
    <property type="entry name" value="PRK05571.1"/>
    <property type="match status" value="1"/>
</dbReference>
<evidence type="ECO:0000256" key="4">
    <source>
        <dbReference type="PIRSR" id="PIRSR005384-2"/>
    </source>
</evidence>
<dbReference type="PANTHER" id="PTHR30345">
    <property type="entry name" value="RIBOSE-5-PHOSPHATE ISOMERASE B"/>
    <property type="match status" value="1"/>
</dbReference>
<dbReference type="EMBL" id="BKAJ01000077">
    <property type="protein sequence ID" value="GEP57299.1"/>
    <property type="molecule type" value="Genomic_DNA"/>
</dbReference>
<feature type="active site" description="Proton donor" evidence="3">
    <location>
        <position position="101"/>
    </location>
</feature>
<dbReference type="NCBIfam" id="TIGR01120">
    <property type="entry name" value="rpiB"/>
    <property type="match status" value="1"/>
</dbReference>
<feature type="binding site" evidence="4">
    <location>
        <begin position="11"/>
        <end position="12"/>
    </location>
    <ligand>
        <name>D-ribulose 5-phosphate</name>
        <dbReference type="ChEBI" id="CHEBI:58121"/>
    </ligand>
</feature>
<evidence type="ECO:0000256" key="1">
    <source>
        <dbReference type="ARBA" id="ARBA00008754"/>
    </source>
</evidence>
<feature type="binding site" evidence="4">
    <location>
        <position position="112"/>
    </location>
    <ligand>
        <name>D-ribulose 5-phosphate</name>
        <dbReference type="ChEBI" id="CHEBI:58121"/>
    </ligand>
</feature>
<dbReference type="OrthoDB" id="1778624at2"/>
<evidence type="ECO:0000313" key="6">
    <source>
        <dbReference type="Proteomes" id="UP000321058"/>
    </source>
</evidence>
<dbReference type="GO" id="GO:0016861">
    <property type="term" value="F:intramolecular oxidoreductase activity, interconverting aldoses and ketoses"/>
    <property type="evidence" value="ECO:0007669"/>
    <property type="project" value="UniProtKB-ARBA"/>
</dbReference>
<feature type="binding site" evidence="4">
    <location>
        <begin position="69"/>
        <end position="73"/>
    </location>
    <ligand>
        <name>D-ribulose 5-phosphate</name>
        <dbReference type="ChEBI" id="CHEBI:58121"/>
    </ligand>
</feature>
<dbReference type="InterPro" id="IPR003500">
    <property type="entry name" value="RpiB_LacA_LacB"/>
</dbReference>
<gene>
    <name evidence="5" type="ORF">RSO01_44650</name>
</gene>
<dbReference type="PANTHER" id="PTHR30345:SF0">
    <property type="entry name" value="DNA DAMAGE-REPAIR_TOLERATION PROTEIN DRT102"/>
    <property type="match status" value="1"/>
</dbReference>
<evidence type="ECO:0000256" key="3">
    <source>
        <dbReference type="PIRSR" id="PIRSR005384-1"/>
    </source>
</evidence>
<reference evidence="5 6" key="1">
    <citation type="submission" date="2019-07" db="EMBL/GenBank/DDBJ databases">
        <title>Whole genome shotgun sequence of Reyranella soli NBRC 108950.</title>
        <authorList>
            <person name="Hosoyama A."/>
            <person name="Uohara A."/>
            <person name="Ohji S."/>
            <person name="Ichikawa N."/>
        </authorList>
    </citation>
    <scope>NUCLEOTIDE SEQUENCE [LARGE SCALE GENOMIC DNA]</scope>
    <source>
        <strain evidence="5 6">NBRC 108950</strain>
    </source>
</reference>
<dbReference type="AlphaFoldDB" id="A0A512NEC4"/>
<organism evidence="5 6">
    <name type="scientific">Reyranella soli</name>
    <dbReference type="NCBI Taxonomy" id="1230389"/>
    <lineage>
        <taxon>Bacteria</taxon>
        <taxon>Pseudomonadati</taxon>
        <taxon>Pseudomonadota</taxon>
        <taxon>Alphaproteobacteria</taxon>
        <taxon>Hyphomicrobiales</taxon>
        <taxon>Reyranellaceae</taxon>
        <taxon>Reyranella</taxon>
    </lineage>
</organism>
<dbReference type="InterPro" id="IPR036569">
    <property type="entry name" value="RpiB_LacA_LacB_sf"/>
</dbReference>